<comment type="caution">
    <text evidence="1">The sequence shown here is derived from an EMBL/GenBank/DDBJ whole genome shotgun (WGS) entry which is preliminary data.</text>
</comment>
<gene>
    <name evidence="1" type="ORF">D1B31_16695</name>
</gene>
<evidence type="ECO:0000313" key="2">
    <source>
        <dbReference type="Proteomes" id="UP000284416"/>
    </source>
</evidence>
<dbReference type="OrthoDB" id="2855756at2"/>
<dbReference type="Gene3D" id="2.60.120.10">
    <property type="entry name" value="Jelly Rolls"/>
    <property type="match status" value="1"/>
</dbReference>
<accession>A0A417YQ28</accession>
<dbReference type="SUPFAM" id="SSF51182">
    <property type="entry name" value="RmlC-like cupins"/>
    <property type="match status" value="1"/>
</dbReference>
<organism evidence="1 2">
    <name type="scientific">Neobacillus notoginsengisoli</name>
    <dbReference type="NCBI Taxonomy" id="1578198"/>
    <lineage>
        <taxon>Bacteria</taxon>
        <taxon>Bacillati</taxon>
        <taxon>Bacillota</taxon>
        <taxon>Bacilli</taxon>
        <taxon>Bacillales</taxon>
        <taxon>Bacillaceae</taxon>
        <taxon>Neobacillus</taxon>
    </lineage>
</organism>
<dbReference type="InterPro" id="IPR011051">
    <property type="entry name" value="RmlC_Cupin_sf"/>
</dbReference>
<name>A0A417YQ28_9BACI</name>
<keyword evidence="2" id="KW-1185">Reference proteome</keyword>
<evidence type="ECO:0008006" key="3">
    <source>
        <dbReference type="Google" id="ProtNLM"/>
    </source>
</evidence>
<dbReference type="EMBL" id="QWEG01000011">
    <property type="protein sequence ID" value="RHW36356.1"/>
    <property type="molecule type" value="Genomic_DNA"/>
</dbReference>
<evidence type="ECO:0000313" key="1">
    <source>
        <dbReference type="EMBL" id="RHW36356.1"/>
    </source>
</evidence>
<dbReference type="InterPro" id="IPR014710">
    <property type="entry name" value="RmlC-like_jellyroll"/>
</dbReference>
<proteinExistence type="predicted"/>
<protein>
    <recommendedName>
        <fullName evidence="3">Cupin domain-containing protein</fullName>
    </recommendedName>
</protein>
<dbReference type="PANTHER" id="PTHR36448">
    <property type="entry name" value="BLR7373 PROTEIN"/>
    <property type="match status" value="1"/>
</dbReference>
<dbReference type="Proteomes" id="UP000284416">
    <property type="component" value="Unassembled WGS sequence"/>
</dbReference>
<sequence>MKYSDVKVIYLLENRYVPGRMPKPVLYYPGALKEETIENERELIRKWGSGILGYYRNHRSSHEILGVMQGSAALELGGVRKVQLEVKPGDLIVFPAGTEKRKVSVSPDFKAAGFEANDTDEDVQWFTEEPLYGNNGSQYFQLSFNL</sequence>
<dbReference type="RefSeq" id="WP_118922484.1">
    <property type="nucleotide sequence ID" value="NZ_QWEG01000011.1"/>
</dbReference>
<dbReference type="AlphaFoldDB" id="A0A417YQ28"/>
<dbReference type="PANTHER" id="PTHR36448:SF2">
    <property type="entry name" value="CUPIN TYPE-1 DOMAIN-CONTAINING PROTEIN"/>
    <property type="match status" value="1"/>
</dbReference>
<reference evidence="1 2" key="1">
    <citation type="journal article" date="2017" name="Int. J. Syst. Evol. Microbiol.">
        <title>Bacillus notoginsengisoli sp. nov., a novel bacterium isolated from the rhizosphere of Panax notoginseng.</title>
        <authorList>
            <person name="Zhang M.Y."/>
            <person name="Cheng J."/>
            <person name="Cai Y."/>
            <person name="Zhang T.Y."/>
            <person name="Wu Y.Y."/>
            <person name="Manikprabhu D."/>
            <person name="Li W.J."/>
            <person name="Zhang Y.X."/>
        </authorList>
    </citation>
    <scope>NUCLEOTIDE SEQUENCE [LARGE SCALE GENOMIC DNA]</scope>
    <source>
        <strain evidence="1 2">JCM 30743</strain>
    </source>
</reference>
<dbReference type="InterPro" id="IPR047121">
    <property type="entry name" value="YjiB-like"/>
</dbReference>